<dbReference type="AlphaFoldDB" id="A0A6N6QG17"/>
<comment type="caution">
    <text evidence="1">The sequence shown here is derived from an EMBL/GenBank/DDBJ whole genome shotgun (WGS) entry which is preliminary data.</text>
</comment>
<evidence type="ECO:0000313" key="1">
    <source>
        <dbReference type="EMBL" id="KAB2690332.1"/>
    </source>
</evidence>
<accession>A0A6N6QG17</accession>
<sequence>MKPLVAIALALPLLAACQREKTTGPYEISGRLVAFNYRIARATFLVTLRKIGPVEDGATVTAAFDNPTQGAPVMVDRKVFPNQDQLSLETEPLHCIVKDKPYDVSIRVTARNGDLLQTLATTVVSSQDQTVLPAEPLVIGPLYDPNPKVFKPDGSRDFSPEKSCPET</sequence>
<dbReference type="EMBL" id="WBVX01000001">
    <property type="protein sequence ID" value="KAB2690332.1"/>
    <property type="molecule type" value="Genomic_DNA"/>
</dbReference>
<organism evidence="1 2">
    <name type="scientific">Brucella tritici</name>
    <dbReference type="NCBI Taxonomy" id="94626"/>
    <lineage>
        <taxon>Bacteria</taxon>
        <taxon>Pseudomonadati</taxon>
        <taxon>Pseudomonadota</taxon>
        <taxon>Alphaproteobacteria</taxon>
        <taxon>Hyphomicrobiales</taxon>
        <taxon>Brucellaceae</taxon>
        <taxon>Brucella/Ochrobactrum group</taxon>
        <taxon>Brucella</taxon>
    </lineage>
</organism>
<gene>
    <name evidence="1" type="ORF">F9L08_02380</name>
</gene>
<name>A0A6N6QG17_9HYPH</name>
<dbReference type="PROSITE" id="PS51257">
    <property type="entry name" value="PROKAR_LIPOPROTEIN"/>
    <property type="match status" value="1"/>
</dbReference>
<dbReference type="RefSeq" id="WP_151556554.1">
    <property type="nucleotide sequence ID" value="NZ_JAKVTF010000001.1"/>
</dbReference>
<evidence type="ECO:0000313" key="2">
    <source>
        <dbReference type="Proteomes" id="UP000481643"/>
    </source>
</evidence>
<dbReference type="Proteomes" id="UP000481643">
    <property type="component" value="Unassembled WGS sequence"/>
</dbReference>
<evidence type="ECO:0008006" key="3">
    <source>
        <dbReference type="Google" id="ProtNLM"/>
    </source>
</evidence>
<reference evidence="1 2" key="1">
    <citation type="submission" date="2019-09" db="EMBL/GenBank/DDBJ databases">
        <title>Taxonomic organization of the family Brucellaceae based on a phylogenomic approach.</title>
        <authorList>
            <person name="Leclercq S."/>
            <person name="Cloeckaert A."/>
            <person name="Zygmunt M.S."/>
        </authorList>
    </citation>
    <scope>NUCLEOTIDE SEQUENCE [LARGE SCALE GENOMIC DNA]</scope>
    <source>
        <strain evidence="1 2">WS1830</strain>
    </source>
</reference>
<proteinExistence type="predicted"/>
<protein>
    <recommendedName>
        <fullName evidence="3">Lipoprotein</fullName>
    </recommendedName>
</protein>